<reference evidence="11 12" key="1">
    <citation type="submission" date="2015-04" db="EMBL/GenBank/DDBJ databases">
        <title>Complete genome sequence of Schizopora paradoxa KUC8140, a cosmopolitan wood degrader in East Asia.</title>
        <authorList>
            <consortium name="DOE Joint Genome Institute"/>
            <person name="Min B."/>
            <person name="Park H."/>
            <person name="Jang Y."/>
            <person name="Kim J.-J."/>
            <person name="Kim K.H."/>
            <person name="Pangilinan J."/>
            <person name="Lipzen A."/>
            <person name="Riley R."/>
            <person name="Grigoriev I.V."/>
            <person name="Spatafora J.W."/>
            <person name="Choi I.-G."/>
        </authorList>
    </citation>
    <scope>NUCLEOTIDE SEQUENCE [LARGE SCALE GENOMIC DNA]</scope>
    <source>
        <strain evidence="11 12">KUC8140</strain>
    </source>
</reference>
<evidence type="ECO:0000256" key="9">
    <source>
        <dbReference type="SAM" id="MobiDB-lite"/>
    </source>
</evidence>
<sequence length="365" mass="41436">MSNAGELTNGHAIPAKFDATGPASTTTELDFALTAPSAIETRMEEGFTQQQPQSEEIEPVTAAPLSKKGQKKLARAARYQEAKLERRAKEKERKKEKKRLAREETKRKREAGEPVGEDEQPSRKKARTTVAEPFGARVVVDLGFDDKMTDKEIVSLTAQLAYTYSANRKASQPFSSLLFTSCNGRTRERLERQSNAAYQRWINTEWWDGGYEELWGDATSASASTSKQKCEKEKVVYLTADADEELSELKEDEVYIIGGICDHNRYKNLCQDKARKQNIRSARLPIGKYLAEMTTRKVLTVNQVLEILLEWVATKDWREALYSVVPKRKFQSNEVENREVVYEDVEEFAADEKDLDGPDDRTSDS</sequence>
<name>A0A0H2S6V3_9AGAM</name>
<evidence type="ECO:0000256" key="4">
    <source>
        <dbReference type="ARBA" id="ARBA00022679"/>
    </source>
</evidence>
<dbReference type="STRING" id="27342.A0A0H2S6V3"/>
<gene>
    <name evidence="11" type="ORF">SCHPADRAFT_898499</name>
</gene>
<dbReference type="AlphaFoldDB" id="A0A0H2S6V3"/>
<keyword evidence="5" id="KW-0949">S-adenosyl-L-methionine</keyword>
<comment type="catalytic activity">
    <reaction evidence="8">
        <text>guanosine(9) in tRNA + S-adenosyl-L-methionine = N(1)-methylguanosine(9) in tRNA + S-adenosyl-L-homocysteine + H(+)</text>
        <dbReference type="Rhea" id="RHEA:43156"/>
        <dbReference type="Rhea" id="RHEA-COMP:10367"/>
        <dbReference type="Rhea" id="RHEA-COMP:10368"/>
        <dbReference type="ChEBI" id="CHEBI:15378"/>
        <dbReference type="ChEBI" id="CHEBI:57856"/>
        <dbReference type="ChEBI" id="CHEBI:59789"/>
        <dbReference type="ChEBI" id="CHEBI:73542"/>
        <dbReference type="ChEBI" id="CHEBI:74269"/>
        <dbReference type="EC" id="2.1.1.221"/>
    </reaction>
</comment>
<dbReference type="GO" id="GO:0002939">
    <property type="term" value="P:tRNA N1-guanine methylation"/>
    <property type="evidence" value="ECO:0007669"/>
    <property type="project" value="TreeGrafter"/>
</dbReference>
<dbReference type="InParanoid" id="A0A0H2S6V3"/>
<accession>A0A0H2S6V3</accession>
<feature type="region of interest" description="Disordered" evidence="9">
    <location>
        <begin position="1"/>
        <end position="129"/>
    </location>
</feature>
<keyword evidence="12" id="KW-1185">Reference proteome</keyword>
<evidence type="ECO:0000259" key="10">
    <source>
        <dbReference type="PROSITE" id="PS51675"/>
    </source>
</evidence>
<dbReference type="GO" id="GO:0005634">
    <property type="term" value="C:nucleus"/>
    <property type="evidence" value="ECO:0007669"/>
    <property type="project" value="TreeGrafter"/>
</dbReference>
<feature type="compositionally biased region" description="Basic and acidic residues" evidence="9">
    <location>
        <begin position="101"/>
        <end position="112"/>
    </location>
</feature>
<evidence type="ECO:0000256" key="1">
    <source>
        <dbReference type="ARBA" id="ARBA00012797"/>
    </source>
</evidence>
<dbReference type="Gene3D" id="3.40.1280.30">
    <property type="match status" value="1"/>
</dbReference>
<dbReference type="Proteomes" id="UP000053477">
    <property type="component" value="Unassembled WGS sequence"/>
</dbReference>
<evidence type="ECO:0000256" key="5">
    <source>
        <dbReference type="ARBA" id="ARBA00022691"/>
    </source>
</evidence>
<dbReference type="GO" id="GO:0000049">
    <property type="term" value="F:tRNA binding"/>
    <property type="evidence" value="ECO:0007669"/>
    <property type="project" value="TreeGrafter"/>
</dbReference>
<evidence type="ECO:0000256" key="8">
    <source>
        <dbReference type="ARBA" id="ARBA00048434"/>
    </source>
</evidence>
<dbReference type="PROSITE" id="PS51675">
    <property type="entry name" value="SAM_MT_TRM10"/>
    <property type="match status" value="1"/>
</dbReference>
<evidence type="ECO:0000256" key="3">
    <source>
        <dbReference type="ARBA" id="ARBA00022603"/>
    </source>
</evidence>
<dbReference type="EMBL" id="KQ085884">
    <property type="protein sequence ID" value="KLO19932.1"/>
    <property type="molecule type" value="Genomic_DNA"/>
</dbReference>
<dbReference type="GO" id="GO:0052905">
    <property type="term" value="F:tRNA (guanosine(9)-N1)-methyltransferase activity"/>
    <property type="evidence" value="ECO:0007669"/>
    <property type="project" value="UniProtKB-EC"/>
</dbReference>
<dbReference type="PANTHER" id="PTHR13563">
    <property type="entry name" value="TRNA (GUANINE-9-) METHYLTRANSFERASE"/>
    <property type="match status" value="1"/>
</dbReference>
<dbReference type="CDD" id="cd18089">
    <property type="entry name" value="SPOUT_Trm10-like"/>
    <property type="match status" value="1"/>
</dbReference>
<dbReference type="InterPro" id="IPR007356">
    <property type="entry name" value="tRNA_m1G_MeTrfase_euk"/>
</dbReference>
<evidence type="ECO:0000256" key="7">
    <source>
        <dbReference type="ARBA" id="ARBA00032166"/>
    </source>
</evidence>
<dbReference type="FunCoup" id="A0A0H2S6V3">
    <property type="interactions" value="664"/>
</dbReference>
<keyword evidence="4" id="KW-0808">Transferase</keyword>
<evidence type="ECO:0000313" key="12">
    <source>
        <dbReference type="Proteomes" id="UP000053477"/>
    </source>
</evidence>
<evidence type="ECO:0000313" key="11">
    <source>
        <dbReference type="EMBL" id="KLO19932.1"/>
    </source>
</evidence>
<dbReference type="EC" id="2.1.1.221" evidence="1"/>
<keyword evidence="3" id="KW-0489">Methyltransferase</keyword>
<dbReference type="OrthoDB" id="278300at2759"/>
<protein>
    <recommendedName>
        <fullName evidence="2">tRNA (guanine(9)-N1)-methyltransferase</fullName>
        <ecNumber evidence="1">2.1.1.221</ecNumber>
    </recommendedName>
    <alternativeName>
        <fullName evidence="7">tRNA methyltransferase 10</fullName>
    </alternativeName>
    <alternativeName>
        <fullName evidence="6">tRNA(m1G9)-methyltransferase</fullName>
    </alternativeName>
</protein>
<proteinExistence type="predicted"/>
<organism evidence="11 12">
    <name type="scientific">Schizopora paradoxa</name>
    <dbReference type="NCBI Taxonomy" id="27342"/>
    <lineage>
        <taxon>Eukaryota</taxon>
        <taxon>Fungi</taxon>
        <taxon>Dikarya</taxon>
        <taxon>Basidiomycota</taxon>
        <taxon>Agaricomycotina</taxon>
        <taxon>Agaricomycetes</taxon>
        <taxon>Hymenochaetales</taxon>
        <taxon>Schizoporaceae</taxon>
        <taxon>Schizopora</taxon>
    </lineage>
</organism>
<evidence type="ECO:0000256" key="2">
    <source>
        <dbReference type="ARBA" id="ARBA00020451"/>
    </source>
</evidence>
<dbReference type="InterPro" id="IPR028564">
    <property type="entry name" value="MT_TRM10-typ"/>
</dbReference>
<feature type="compositionally biased region" description="Basic and acidic residues" evidence="9">
    <location>
        <begin position="78"/>
        <end position="93"/>
    </location>
</feature>
<dbReference type="PANTHER" id="PTHR13563:SF13">
    <property type="entry name" value="TRNA METHYLTRANSFERASE 10 HOMOLOG A"/>
    <property type="match status" value="1"/>
</dbReference>
<evidence type="ECO:0000256" key="6">
    <source>
        <dbReference type="ARBA" id="ARBA00031792"/>
    </source>
</evidence>
<feature type="domain" description="SAM-dependent MTase TRM10-type" evidence="10">
    <location>
        <begin position="124"/>
        <end position="332"/>
    </location>
</feature>
<dbReference type="InterPro" id="IPR038459">
    <property type="entry name" value="MT_TRM10-typ_sf"/>
</dbReference>